<comment type="caution">
    <text evidence="3">The sequence shown here is derived from an EMBL/GenBank/DDBJ whole genome shotgun (WGS) entry which is preliminary data.</text>
</comment>
<dbReference type="InterPro" id="IPR031315">
    <property type="entry name" value="LNS2/PITP"/>
</dbReference>
<keyword evidence="1" id="KW-0732">Signal</keyword>
<evidence type="ECO:0000259" key="2">
    <source>
        <dbReference type="SMART" id="SM00775"/>
    </source>
</evidence>
<dbReference type="EMBL" id="SIJB01000007">
    <property type="protein sequence ID" value="NBI27965.1"/>
    <property type="molecule type" value="Genomic_DNA"/>
</dbReference>
<evidence type="ECO:0000313" key="4">
    <source>
        <dbReference type="Proteomes" id="UP000448943"/>
    </source>
</evidence>
<proteinExistence type="predicted"/>
<name>A0A6N9PZC3_9BACL</name>
<dbReference type="PANTHER" id="PTHR10658">
    <property type="entry name" value="PHOSPHATIDYLINOSITOL TRANSFER PROTEIN"/>
    <property type="match status" value="1"/>
</dbReference>
<dbReference type="OrthoDB" id="573782at2"/>
<dbReference type="GO" id="GO:0005737">
    <property type="term" value="C:cytoplasm"/>
    <property type="evidence" value="ECO:0007669"/>
    <property type="project" value="TreeGrafter"/>
</dbReference>
<dbReference type="InterPro" id="IPR036412">
    <property type="entry name" value="HAD-like_sf"/>
</dbReference>
<dbReference type="InterPro" id="IPR001666">
    <property type="entry name" value="PI_transfer"/>
</dbReference>
<dbReference type="GO" id="GO:0031210">
    <property type="term" value="F:phosphatidylcholine binding"/>
    <property type="evidence" value="ECO:0007669"/>
    <property type="project" value="TreeGrafter"/>
</dbReference>
<dbReference type="GO" id="GO:0008525">
    <property type="term" value="F:phosphatidylcholine transporter activity"/>
    <property type="evidence" value="ECO:0007669"/>
    <property type="project" value="TreeGrafter"/>
</dbReference>
<dbReference type="RefSeq" id="WP_160644430.1">
    <property type="nucleotide sequence ID" value="NZ_SIJB01000007.1"/>
</dbReference>
<dbReference type="InterPro" id="IPR023214">
    <property type="entry name" value="HAD_sf"/>
</dbReference>
<feature type="chain" id="PRO_5039130047" evidence="1">
    <location>
        <begin position="23"/>
        <end position="326"/>
    </location>
</feature>
<dbReference type="Gene3D" id="3.40.50.1000">
    <property type="entry name" value="HAD superfamily/HAD-like"/>
    <property type="match status" value="1"/>
</dbReference>
<dbReference type="SUPFAM" id="SSF56784">
    <property type="entry name" value="HAD-like"/>
    <property type="match status" value="1"/>
</dbReference>
<dbReference type="Proteomes" id="UP000448943">
    <property type="component" value="Unassembled WGS sequence"/>
</dbReference>
<protein>
    <submittedName>
        <fullName evidence="3">Lipin LNS2</fullName>
    </submittedName>
</protein>
<dbReference type="AlphaFoldDB" id="A0A6N9PZC3"/>
<dbReference type="GO" id="GO:0008526">
    <property type="term" value="F:phosphatidylinositol transfer activity"/>
    <property type="evidence" value="ECO:0007669"/>
    <property type="project" value="TreeGrafter"/>
</dbReference>
<dbReference type="GO" id="GO:0035091">
    <property type="term" value="F:phosphatidylinositol binding"/>
    <property type="evidence" value="ECO:0007669"/>
    <property type="project" value="TreeGrafter"/>
</dbReference>
<dbReference type="SMART" id="SM00775">
    <property type="entry name" value="LNS2"/>
    <property type="match status" value="1"/>
</dbReference>
<accession>A0A6N9PZC3</accession>
<dbReference type="PANTHER" id="PTHR10658:SF11">
    <property type="entry name" value="VIBRATOR, ISOFORM B"/>
    <property type="match status" value="1"/>
</dbReference>
<keyword evidence="4" id="KW-1185">Reference proteome</keyword>
<organism evidence="3 4">
    <name type="scientific">Chengkuizengella marina</name>
    <dbReference type="NCBI Taxonomy" id="2507566"/>
    <lineage>
        <taxon>Bacteria</taxon>
        <taxon>Bacillati</taxon>
        <taxon>Bacillota</taxon>
        <taxon>Bacilli</taxon>
        <taxon>Bacillales</taxon>
        <taxon>Paenibacillaceae</taxon>
        <taxon>Chengkuizengella</taxon>
    </lineage>
</organism>
<evidence type="ECO:0000256" key="1">
    <source>
        <dbReference type="SAM" id="SignalP"/>
    </source>
</evidence>
<evidence type="ECO:0000313" key="3">
    <source>
        <dbReference type="EMBL" id="NBI27965.1"/>
    </source>
</evidence>
<dbReference type="Pfam" id="PF24695">
    <property type="entry name" value="PITM1-3"/>
    <property type="match status" value="1"/>
</dbReference>
<feature type="signal peptide" evidence="1">
    <location>
        <begin position="1"/>
        <end position="22"/>
    </location>
</feature>
<gene>
    <name evidence="3" type="ORF">ERL59_03195</name>
</gene>
<reference evidence="3 4" key="1">
    <citation type="submission" date="2019-01" db="EMBL/GenBank/DDBJ databases">
        <title>Chengkuizengella sp. nov., isolated from deep-sea sediment of East Pacific Ocean.</title>
        <authorList>
            <person name="Yang J."/>
            <person name="Lai Q."/>
            <person name="Shao Z."/>
        </authorList>
    </citation>
    <scope>NUCLEOTIDE SEQUENCE [LARGE SCALE GENOMIC DNA]</scope>
    <source>
        <strain evidence="3 4">YPA3-1-1</strain>
    </source>
</reference>
<feature type="domain" description="LNS2/PITP" evidence="2">
    <location>
        <begin position="166"/>
        <end position="310"/>
    </location>
</feature>
<dbReference type="Pfam" id="PF24694">
    <property type="entry name" value="LNS2_PITM1-3"/>
    <property type="match status" value="1"/>
</dbReference>
<sequence length="326" mass="37341">MKKYLFLLILTAILILPTYHLADASENSSELYYDLSVDSFNLQPEGFNDFFNEYFISTHTPHHNGYDRIYNSTDSQIIEGKFQYGDIRKDLEGEWVSIYLWSFSDEEPTWTQIGRQKTDSDGRISYTISEDQILGNGLHLIKLHVEGDATFANMFINVIDQGEKFVVFDIDGTLTTDDFESVKEYADEFFSETYRAEMYTSANEVVDYYVEQGYSIIYLTARPYWLSEVSQRWLVDNSFPHGTLHTYPGATFTEDAAGYKENYLSDVLSSGGMIDFAYGNALTDIEAYFSVGLNRDRIFIIGENAGIEGTTPVNNYPDHLMTLIEN</sequence>